<accession>W2S8H1</accession>
<dbReference type="AlphaFoldDB" id="W2S8H1"/>
<organism evidence="1 2">
    <name type="scientific">Cyphellophora europaea (strain CBS 101466)</name>
    <name type="common">Phialophora europaea</name>
    <dbReference type="NCBI Taxonomy" id="1220924"/>
    <lineage>
        <taxon>Eukaryota</taxon>
        <taxon>Fungi</taxon>
        <taxon>Dikarya</taxon>
        <taxon>Ascomycota</taxon>
        <taxon>Pezizomycotina</taxon>
        <taxon>Eurotiomycetes</taxon>
        <taxon>Chaetothyriomycetidae</taxon>
        <taxon>Chaetothyriales</taxon>
        <taxon>Cyphellophoraceae</taxon>
        <taxon>Cyphellophora</taxon>
    </lineage>
</organism>
<evidence type="ECO:0000313" key="2">
    <source>
        <dbReference type="Proteomes" id="UP000030752"/>
    </source>
</evidence>
<dbReference type="HOGENOM" id="CLU_066472_0_0_1"/>
<proteinExistence type="predicted"/>
<sequence length="182" mass="20823">MPCRSKQALLQGIRPNANQRVVCGVCTRHCIFCDIWKLATLVYTRIPLSSKYDTVQPKRQQSSRASSPTHRETYDWECSERMIEAQFQTQRVRLASIMSICTVEGAEESEGLRVAHDRCLGSVEQLLHQERVLEDTLVRSIQSSQRRPGESQYTGQYCGPASTDYYYHYPTERRSSRVGLAA</sequence>
<keyword evidence="2" id="KW-1185">Reference proteome</keyword>
<dbReference type="OrthoDB" id="4160385at2759"/>
<name>W2S8H1_CYPE1</name>
<dbReference type="VEuPathDB" id="FungiDB:HMPREF1541_09842"/>
<dbReference type="RefSeq" id="XP_008712737.1">
    <property type="nucleotide sequence ID" value="XM_008714515.1"/>
</dbReference>
<dbReference type="InParanoid" id="W2S8H1"/>
<reference evidence="1 2" key="1">
    <citation type="submission" date="2013-03" db="EMBL/GenBank/DDBJ databases">
        <title>The Genome Sequence of Phialophora europaea CBS 101466.</title>
        <authorList>
            <consortium name="The Broad Institute Genomics Platform"/>
            <person name="Cuomo C."/>
            <person name="de Hoog S."/>
            <person name="Gorbushina A."/>
            <person name="Walker B."/>
            <person name="Young S.K."/>
            <person name="Zeng Q."/>
            <person name="Gargeya S."/>
            <person name="Fitzgerald M."/>
            <person name="Haas B."/>
            <person name="Abouelleil A."/>
            <person name="Allen A.W."/>
            <person name="Alvarado L."/>
            <person name="Arachchi H.M."/>
            <person name="Berlin A.M."/>
            <person name="Chapman S.B."/>
            <person name="Gainer-Dewar J."/>
            <person name="Goldberg J."/>
            <person name="Griggs A."/>
            <person name="Gujja S."/>
            <person name="Hansen M."/>
            <person name="Howarth C."/>
            <person name="Imamovic A."/>
            <person name="Ireland A."/>
            <person name="Larimer J."/>
            <person name="McCowan C."/>
            <person name="Murphy C."/>
            <person name="Pearson M."/>
            <person name="Poon T.W."/>
            <person name="Priest M."/>
            <person name="Roberts A."/>
            <person name="Saif S."/>
            <person name="Shea T."/>
            <person name="Sisk P."/>
            <person name="Sykes S."/>
            <person name="Wortman J."/>
            <person name="Nusbaum C."/>
            <person name="Birren B."/>
        </authorList>
    </citation>
    <scope>NUCLEOTIDE SEQUENCE [LARGE SCALE GENOMIC DNA]</scope>
    <source>
        <strain evidence="1 2">CBS 101466</strain>
    </source>
</reference>
<gene>
    <name evidence="1" type="ORF">HMPREF1541_09842</name>
</gene>
<dbReference type="EMBL" id="KB822713">
    <property type="protein sequence ID" value="ETN44967.1"/>
    <property type="molecule type" value="Genomic_DNA"/>
</dbReference>
<dbReference type="GeneID" id="19977181"/>
<dbReference type="eggNOG" id="ENOG502TGWF">
    <property type="taxonomic scope" value="Eukaryota"/>
</dbReference>
<evidence type="ECO:0000313" key="1">
    <source>
        <dbReference type="EMBL" id="ETN44967.1"/>
    </source>
</evidence>
<protein>
    <submittedName>
        <fullName evidence="1">Uncharacterized protein</fullName>
    </submittedName>
</protein>
<dbReference type="Proteomes" id="UP000030752">
    <property type="component" value="Unassembled WGS sequence"/>
</dbReference>